<protein>
    <recommendedName>
        <fullName evidence="10">MAPEG family protein</fullName>
    </recommendedName>
</protein>
<evidence type="ECO:0000256" key="4">
    <source>
        <dbReference type="ARBA" id="ARBA00023136"/>
    </source>
</evidence>
<evidence type="ECO:0008006" key="10">
    <source>
        <dbReference type="Google" id="ProtNLM"/>
    </source>
</evidence>
<evidence type="ECO:0000313" key="6">
    <source>
        <dbReference type="EMBL" id="TIC33442.1"/>
    </source>
</evidence>
<feature type="transmembrane region" description="Helical" evidence="5">
    <location>
        <begin position="12"/>
        <end position="32"/>
    </location>
</feature>
<dbReference type="GO" id="GO:0016020">
    <property type="term" value="C:membrane"/>
    <property type="evidence" value="ECO:0007669"/>
    <property type="project" value="UniProtKB-SubCell"/>
</dbReference>
<name>A0A4T0TL23_9BASI</name>
<comment type="caution">
    <text evidence="7">The sequence shown here is derived from an EMBL/GenBank/DDBJ whole genome shotgun (WGS) entry which is preliminary data.</text>
</comment>
<evidence type="ECO:0000313" key="9">
    <source>
        <dbReference type="Proteomes" id="UP000310708"/>
    </source>
</evidence>
<keyword evidence="2 5" id="KW-0812">Transmembrane</keyword>
<dbReference type="AlphaFoldDB" id="A0A4T0TL23"/>
<evidence type="ECO:0000313" key="8">
    <source>
        <dbReference type="Proteomes" id="UP000305647"/>
    </source>
</evidence>
<dbReference type="Proteomes" id="UP000305647">
    <property type="component" value="Unassembled WGS sequence"/>
</dbReference>
<sequence>MLSLLNSNNYSLLALPLAWIIGFLPHASKIVIWSSYGYKYNNVQPRQNTLKANQNLPPHKQLQIQRLEALHQNAHETFPLFATSLILANIANLHVVTRNHFAIFFIATRIIFSLAYAFQQSPRSAALRTVAWFAGIAANFYILIKSANAFVYV</sequence>
<dbReference type="Gene3D" id="1.20.120.550">
    <property type="entry name" value="Membrane associated eicosanoid/glutathione metabolism-like domain"/>
    <property type="match status" value="1"/>
</dbReference>
<dbReference type="EMBL" id="SPRX01000021">
    <property type="protein sequence ID" value="TIC65652.1"/>
    <property type="molecule type" value="Genomic_DNA"/>
</dbReference>
<evidence type="ECO:0000256" key="5">
    <source>
        <dbReference type="SAM" id="Phobius"/>
    </source>
</evidence>
<reference evidence="8 9" key="1">
    <citation type="submission" date="2019-03" db="EMBL/GenBank/DDBJ databases">
        <title>Sequencing 25 genomes of Wallemia mellicola.</title>
        <authorList>
            <person name="Gostincar C."/>
        </authorList>
    </citation>
    <scope>NUCLEOTIDE SEQUENCE [LARGE SCALE GENOMIC DNA]</scope>
    <source>
        <strain evidence="7 9">EXF-757</strain>
        <strain evidence="6 8">EXF-8738</strain>
    </source>
</reference>
<gene>
    <name evidence="7" type="ORF">E3Q01_01993</name>
    <name evidence="6" type="ORF">E3Q10_00867</name>
</gene>
<dbReference type="PANTHER" id="PTHR35371:SF1">
    <property type="entry name" value="BLR7753 PROTEIN"/>
    <property type="match status" value="1"/>
</dbReference>
<accession>A0A4T0TL23</accession>
<organism evidence="7 9">
    <name type="scientific">Wallemia mellicola</name>
    <dbReference type="NCBI Taxonomy" id="1708541"/>
    <lineage>
        <taxon>Eukaryota</taxon>
        <taxon>Fungi</taxon>
        <taxon>Dikarya</taxon>
        <taxon>Basidiomycota</taxon>
        <taxon>Wallemiomycotina</taxon>
        <taxon>Wallemiomycetes</taxon>
        <taxon>Wallemiales</taxon>
        <taxon>Wallemiaceae</taxon>
        <taxon>Wallemia</taxon>
    </lineage>
</organism>
<dbReference type="InterPro" id="IPR023352">
    <property type="entry name" value="MAPEG-like_dom_sf"/>
</dbReference>
<comment type="subcellular location">
    <subcellularLocation>
        <location evidence="1">Membrane</location>
    </subcellularLocation>
</comment>
<feature type="transmembrane region" description="Helical" evidence="5">
    <location>
        <begin position="101"/>
        <end position="118"/>
    </location>
</feature>
<dbReference type="EMBL" id="SPRO01000005">
    <property type="protein sequence ID" value="TIC33442.1"/>
    <property type="molecule type" value="Genomic_DNA"/>
</dbReference>
<evidence type="ECO:0000256" key="2">
    <source>
        <dbReference type="ARBA" id="ARBA00022692"/>
    </source>
</evidence>
<dbReference type="InterPro" id="IPR001129">
    <property type="entry name" value="Membr-assoc_MAPEG"/>
</dbReference>
<evidence type="ECO:0000256" key="1">
    <source>
        <dbReference type="ARBA" id="ARBA00004370"/>
    </source>
</evidence>
<evidence type="ECO:0000313" key="7">
    <source>
        <dbReference type="EMBL" id="TIC65652.1"/>
    </source>
</evidence>
<dbReference type="Pfam" id="PF01124">
    <property type="entry name" value="MAPEG"/>
    <property type="match status" value="1"/>
</dbReference>
<dbReference type="SUPFAM" id="SSF161084">
    <property type="entry name" value="MAPEG domain-like"/>
    <property type="match status" value="1"/>
</dbReference>
<evidence type="ECO:0000256" key="3">
    <source>
        <dbReference type="ARBA" id="ARBA00022989"/>
    </source>
</evidence>
<dbReference type="OMA" id="WLRTAIW"/>
<dbReference type="Proteomes" id="UP000310708">
    <property type="component" value="Unassembled WGS sequence"/>
</dbReference>
<keyword evidence="3 5" id="KW-1133">Transmembrane helix</keyword>
<feature type="transmembrane region" description="Helical" evidence="5">
    <location>
        <begin position="125"/>
        <end position="144"/>
    </location>
</feature>
<keyword evidence="4 5" id="KW-0472">Membrane</keyword>
<dbReference type="PANTHER" id="PTHR35371">
    <property type="entry name" value="INNER MEMBRANE PROTEIN"/>
    <property type="match status" value="1"/>
</dbReference>
<proteinExistence type="predicted"/>